<evidence type="ECO:0008006" key="5">
    <source>
        <dbReference type="Google" id="ProtNLM"/>
    </source>
</evidence>
<keyword evidence="4" id="KW-1185">Reference proteome</keyword>
<dbReference type="AlphaFoldDB" id="H1D0F3"/>
<dbReference type="Proteomes" id="UP000003277">
    <property type="component" value="Unassembled WGS sequence"/>
</dbReference>
<reference evidence="3 4" key="1">
    <citation type="submission" date="2011-11" db="EMBL/GenBank/DDBJ databases">
        <title>The Genome Sequence of Dialister succinatiphilus YIT 11850.</title>
        <authorList>
            <consortium name="The Broad Institute Genome Sequencing Platform"/>
            <person name="Earl A."/>
            <person name="Ward D."/>
            <person name="Feldgarden M."/>
            <person name="Gevers D."/>
            <person name="Morotomi M."/>
            <person name="Young S.K."/>
            <person name="Zeng Q."/>
            <person name="Gargeya S."/>
            <person name="Fitzgerald M."/>
            <person name="Haas B."/>
            <person name="Abouelleil A."/>
            <person name="Alvarado L."/>
            <person name="Arachchi H.M."/>
            <person name="Berlin A."/>
            <person name="Brown A."/>
            <person name="Chapman S.B."/>
            <person name="Dunbar C."/>
            <person name="Gearin G."/>
            <person name="Goldberg J."/>
            <person name="Griggs A."/>
            <person name="Gujja S."/>
            <person name="Heiman D."/>
            <person name="Howarth C."/>
            <person name="Lui A."/>
            <person name="MacDonald P.J.P."/>
            <person name="Montmayeur A."/>
            <person name="Murphy C."/>
            <person name="Neiman D."/>
            <person name="Pearson M."/>
            <person name="Priest M."/>
            <person name="Roberts A."/>
            <person name="Saif S."/>
            <person name="Shea T."/>
            <person name="Sisk P."/>
            <person name="Stolte C."/>
            <person name="Sykes S."/>
            <person name="Wortman J."/>
            <person name="Nusbaum C."/>
            <person name="Birren B."/>
        </authorList>
    </citation>
    <scope>NUCLEOTIDE SEQUENCE [LARGE SCALE GENOMIC DNA]</scope>
    <source>
        <strain evidence="3 4">YIT 11850</strain>
    </source>
</reference>
<dbReference type="Pfam" id="PF13439">
    <property type="entry name" value="Glyco_transf_4"/>
    <property type="match status" value="1"/>
</dbReference>
<evidence type="ECO:0000259" key="1">
    <source>
        <dbReference type="Pfam" id="PF00534"/>
    </source>
</evidence>
<feature type="domain" description="Glycosyltransferase subfamily 4-like N-terminal" evidence="2">
    <location>
        <begin position="16"/>
        <end position="195"/>
    </location>
</feature>
<evidence type="ECO:0000259" key="2">
    <source>
        <dbReference type="Pfam" id="PF13439"/>
    </source>
</evidence>
<dbReference type="Gene3D" id="3.40.50.2000">
    <property type="entry name" value="Glycogen Phosphorylase B"/>
    <property type="match status" value="2"/>
</dbReference>
<gene>
    <name evidence="3" type="ORF">HMPREF9453_01091</name>
</gene>
<dbReference type="PATRIC" id="fig|742743.3.peg.1106"/>
<dbReference type="InterPro" id="IPR028098">
    <property type="entry name" value="Glyco_trans_4-like_N"/>
</dbReference>
<dbReference type="Pfam" id="PF00534">
    <property type="entry name" value="Glycos_transf_1"/>
    <property type="match status" value="1"/>
</dbReference>
<evidence type="ECO:0000313" key="3">
    <source>
        <dbReference type="EMBL" id="EHO62977.1"/>
    </source>
</evidence>
<dbReference type="PANTHER" id="PTHR12526">
    <property type="entry name" value="GLYCOSYLTRANSFERASE"/>
    <property type="match status" value="1"/>
</dbReference>
<sequence>MNLLLADLHKFVGYSGGIEHVLSRMAFAMKEKGYHVSVVMADEKEGSSFYPFPEDCHFYNLFHMAGLKPVRMSSLGKGLREITRLFSKAGARERNYRMLSAAEPQLERVLALEKPDVIISFREPTGRLLLEGLDTKVPVISMLHNDPDEIFAHAPSGEMRALEKSARIQALMPSFIEKAEKYLRYDRFVYIPNAVSIPAISAQPGSARKVHTITNVGRITGRTKRQHLLVEAFGLLAKDFPDWQVNLWGDTYDKTYVTTLKGIIKKQGLEGRVHLRGTTRDMASVWKETDIFAFPSHHEGFPLALTEAMGVGIPAVGYRSCPAVNELIHDGEDGYLTDDGAAPFAEALRKLMEDADRRTAFGKRAKEHMKPFAPEVVWDEWDQLIREVLRSGD</sequence>
<dbReference type="EMBL" id="ADLT01000034">
    <property type="protein sequence ID" value="EHO62977.1"/>
    <property type="molecule type" value="Genomic_DNA"/>
</dbReference>
<accession>H1D0F3</accession>
<comment type="caution">
    <text evidence="3">The sequence shown here is derived from an EMBL/GenBank/DDBJ whole genome shotgun (WGS) entry which is preliminary data.</text>
</comment>
<dbReference type="STRING" id="742743.HMPREF9453_01091"/>
<feature type="domain" description="Glycosyl transferase family 1" evidence="1">
    <location>
        <begin position="199"/>
        <end position="367"/>
    </location>
</feature>
<dbReference type="InterPro" id="IPR001296">
    <property type="entry name" value="Glyco_trans_1"/>
</dbReference>
<name>H1D0F3_9FIRM</name>
<evidence type="ECO:0000313" key="4">
    <source>
        <dbReference type="Proteomes" id="UP000003277"/>
    </source>
</evidence>
<dbReference type="PANTHER" id="PTHR12526:SF630">
    <property type="entry name" value="GLYCOSYLTRANSFERASE"/>
    <property type="match status" value="1"/>
</dbReference>
<organism evidence="3 4">
    <name type="scientific">Dialister succinatiphilus YIT 11850</name>
    <dbReference type="NCBI Taxonomy" id="742743"/>
    <lineage>
        <taxon>Bacteria</taxon>
        <taxon>Bacillati</taxon>
        <taxon>Bacillota</taxon>
        <taxon>Negativicutes</taxon>
        <taxon>Veillonellales</taxon>
        <taxon>Veillonellaceae</taxon>
        <taxon>Dialister</taxon>
    </lineage>
</organism>
<dbReference type="GO" id="GO:0016757">
    <property type="term" value="F:glycosyltransferase activity"/>
    <property type="evidence" value="ECO:0007669"/>
    <property type="project" value="InterPro"/>
</dbReference>
<dbReference type="RefSeq" id="WP_008859586.1">
    <property type="nucleotide sequence ID" value="NZ_JH591188.1"/>
</dbReference>
<dbReference type="eggNOG" id="COG0438">
    <property type="taxonomic scope" value="Bacteria"/>
</dbReference>
<dbReference type="HOGENOM" id="CLU_009583_0_0_9"/>
<protein>
    <recommendedName>
        <fullName evidence="5">Glycosyl transferase family 1 domain-containing protein</fullName>
    </recommendedName>
</protein>
<proteinExistence type="predicted"/>
<dbReference type="SUPFAM" id="SSF53756">
    <property type="entry name" value="UDP-Glycosyltransferase/glycogen phosphorylase"/>
    <property type="match status" value="1"/>
</dbReference>